<evidence type="ECO:0000256" key="1">
    <source>
        <dbReference type="ARBA" id="ARBA00001946"/>
    </source>
</evidence>
<dbReference type="InterPro" id="IPR019760">
    <property type="entry name" value="DNA-dir_DNA_pol_A_CS"/>
</dbReference>
<evidence type="ECO:0000256" key="10">
    <source>
        <dbReference type="ARBA" id="ARBA00022932"/>
    </source>
</evidence>
<dbReference type="Pfam" id="PF18136">
    <property type="entry name" value="DNApol_Exo"/>
    <property type="match status" value="1"/>
</dbReference>
<dbReference type="GO" id="GO:0042645">
    <property type="term" value="C:mitochondrial nucleoid"/>
    <property type="evidence" value="ECO:0007669"/>
    <property type="project" value="UniProtKB-SubCell"/>
</dbReference>
<dbReference type="Ensembl" id="ENSSAUT00010062153.1">
    <property type="protein sequence ID" value="ENSSAUP00010059240.1"/>
    <property type="gene ID" value="ENSSAUG00010024084.1"/>
</dbReference>
<evidence type="ECO:0000256" key="2">
    <source>
        <dbReference type="ARBA" id="ARBA00004436"/>
    </source>
</evidence>
<evidence type="ECO:0000313" key="17">
    <source>
        <dbReference type="Proteomes" id="UP000472265"/>
    </source>
</evidence>
<dbReference type="InterPro" id="IPR012337">
    <property type="entry name" value="RNaseH-like_sf"/>
</dbReference>
<dbReference type="GO" id="GO:0003887">
    <property type="term" value="F:DNA-directed DNA polymerase activity"/>
    <property type="evidence" value="ECO:0007669"/>
    <property type="project" value="UniProtKB-KW"/>
</dbReference>
<dbReference type="PANTHER" id="PTHR10267">
    <property type="entry name" value="DNA POLYMERASE SUBUNIT GAMMA-1"/>
    <property type="match status" value="1"/>
</dbReference>
<keyword evidence="6" id="KW-0808">Transferase</keyword>
<evidence type="ECO:0000256" key="11">
    <source>
        <dbReference type="ARBA" id="ARBA00023125"/>
    </source>
</evidence>
<organism evidence="16 17">
    <name type="scientific">Sparus aurata</name>
    <name type="common">Gilthead sea bream</name>
    <dbReference type="NCBI Taxonomy" id="8175"/>
    <lineage>
        <taxon>Eukaryota</taxon>
        <taxon>Metazoa</taxon>
        <taxon>Chordata</taxon>
        <taxon>Craniata</taxon>
        <taxon>Vertebrata</taxon>
        <taxon>Euteleostomi</taxon>
        <taxon>Actinopterygii</taxon>
        <taxon>Neopterygii</taxon>
        <taxon>Teleostei</taxon>
        <taxon>Neoteleostei</taxon>
        <taxon>Acanthomorphata</taxon>
        <taxon>Eupercaria</taxon>
        <taxon>Spariformes</taxon>
        <taxon>Sparidae</taxon>
        <taxon>Sparus</taxon>
    </lineage>
</organism>
<evidence type="ECO:0000256" key="13">
    <source>
        <dbReference type="ARBA" id="ARBA00023271"/>
    </source>
</evidence>
<reference evidence="16" key="1">
    <citation type="submission" date="2021-04" db="EMBL/GenBank/DDBJ databases">
        <authorList>
            <consortium name="Wellcome Sanger Institute Data Sharing"/>
        </authorList>
    </citation>
    <scope>NUCLEOTIDE SEQUENCE [LARGE SCALE GENOMIC DNA]</scope>
</reference>
<reference evidence="16" key="3">
    <citation type="submission" date="2025-09" db="UniProtKB">
        <authorList>
            <consortium name="Ensembl"/>
        </authorList>
    </citation>
    <scope>IDENTIFICATION</scope>
</reference>
<evidence type="ECO:0000256" key="12">
    <source>
        <dbReference type="ARBA" id="ARBA00023128"/>
    </source>
</evidence>
<keyword evidence="8" id="KW-0235">DNA replication</keyword>
<evidence type="ECO:0000256" key="3">
    <source>
        <dbReference type="ARBA" id="ARBA00007705"/>
    </source>
</evidence>
<keyword evidence="9" id="KW-0460">Magnesium</keyword>
<keyword evidence="12" id="KW-0496">Mitochondrion</keyword>
<proteinExistence type="inferred from homology"/>
<keyword evidence="11" id="KW-0238">DNA-binding</keyword>
<protein>
    <recommendedName>
        <fullName evidence="5">DNA polymerase subunit gamma-1</fullName>
        <ecNumber evidence="4">2.7.7.7</ecNumber>
    </recommendedName>
    <alternativeName>
        <fullName evidence="14">Mitochondrial DNA polymerase catalytic subunit</fullName>
    </alternativeName>
</protein>
<evidence type="ECO:0000256" key="14">
    <source>
        <dbReference type="ARBA" id="ARBA00031966"/>
    </source>
</evidence>
<keyword evidence="7" id="KW-0548">Nucleotidyltransferase</keyword>
<comment type="subcellular location">
    <subcellularLocation>
        <location evidence="2">Mitochondrion matrix</location>
        <location evidence="2">Mitochondrion nucleoid</location>
    </subcellularLocation>
</comment>
<name>A0A671Y6V5_SPAAU</name>
<dbReference type="GO" id="GO:0003677">
    <property type="term" value="F:DNA binding"/>
    <property type="evidence" value="ECO:0007669"/>
    <property type="project" value="UniProtKB-KW"/>
</dbReference>
<dbReference type="InterPro" id="IPR047580">
    <property type="entry name" value="POLG_palm_dom"/>
</dbReference>
<dbReference type="Gene3D" id="3.30.420.390">
    <property type="match status" value="2"/>
</dbReference>
<dbReference type="InterPro" id="IPR001098">
    <property type="entry name" value="DNA-dir_DNA_pol_A_palm_dom"/>
</dbReference>
<keyword evidence="10" id="KW-0239">DNA-directed DNA polymerase</keyword>
<dbReference type="FunFam" id="1.10.150.20:FF:000024">
    <property type="entry name" value="DNA polymerase gamma, catalytic subunit"/>
    <property type="match status" value="1"/>
</dbReference>
<comment type="cofactor">
    <cofactor evidence="1">
        <name>Mg(2+)</name>
        <dbReference type="ChEBI" id="CHEBI:18420"/>
    </cofactor>
</comment>
<dbReference type="PANTHER" id="PTHR10267:SF0">
    <property type="entry name" value="DNA POLYMERASE SUBUNIT GAMMA-1"/>
    <property type="match status" value="1"/>
</dbReference>
<dbReference type="GO" id="GO:0008408">
    <property type="term" value="F:3'-5' exonuclease activity"/>
    <property type="evidence" value="ECO:0007669"/>
    <property type="project" value="TreeGrafter"/>
</dbReference>
<dbReference type="CDD" id="cd08641">
    <property type="entry name" value="DNA_pol_gammaA"/>
    <property type="match status" value="1"/>
</dbReference>
<dbReference type="FunFam" id="3.30.420.390:FF:000002">
    <property type="entry name" value="DNA polymerase gamma, catalytic subunit"/>
    <property type="match status" value="1"/>
</dbReference>
<evidence type="ECO:0000256" key="5">
    <source>
        <dbReference type="ARBA" id="ARBA00015350"/>
    </source>
</evidence>
<evidence type="ECO:0000256" key="6">
    <source>
        <dbReference type="ARBA" id="ARBA00022679"/>
    </source>
</evidence>
<dbReference type="GeneTree" id="ENSGT00390000000453"/>
<dbReference type="EC" id="2.7.7.7" evidence="4"/>
<dbReference type="GO" id="GO:0005760">
    <property type="term" value="C:gamma DNA polymerase complex"/>
    <property type="evidence" value="ECO:0007669"/>
    <property type="project" value="InterPro"/>
</dbReference>
<accession>A0A671Y6V5</accession>
<gene>
    <name evidence="16" type="primary">POLG</name>
    <name evidence="16" type="synonym">polg</name>
</gene>
<dbReference type="InterPro" id="IPR041336">
    <property type="entry name" value="DNApol_Exo"/>
</dbReference>
<dbReference type="PRINTS" id="PR00867">
    <property type="entry name" value="DNAPOLG"/>
</dbReference>
<keyword evidence="17" id="KW-1185">Reference proteome</keyword>
<sequence>MLHVLRRPLQRTPIPPQWRCLRSLYSTEPQSIQGEDSTESRMNPLNIQMLSRNLHKQIFRGLEPESREEDVERSIRHLQKHQLWGKETSLLPDVELNLPRMYGKNIDEHFRILAQKQSLPYLEAANKLQLAELPPMPQEWNWEVGWTRYGPNGESKKVDFPEEMALVFDVEVCMSEGKCPTLAVAASPTNWYSWCSKRLIEERYTWSNQLNISDLIPLETPKNSVRPPGNRWKERLIVGHNVSFDRSFIKEQYLLKGSKARFMDTMSLHMAISGLTGFQRTLWMANKMGKRRGLQEVKEHIKKTGQKKDGPAIGSWDWVNIGSINNLADVHALYVGGPPLKKEARETFVKGSMMDVRNNFQELMQYCAMDVEATHQVFSEQLPLFMERCPHPVTLAGMLEMGVSYLPVNQNWGRYLEDSQDVYEELQREMKKSLMTLADDACQLLQGDRYKEDPWLWDLEWDVQEFKQKKVAANPGPPSEEEMESPCPSRLAVEKLKETVDRLPKRRQHLPGHPGWYRKLCEKMSAEDGWSPGASLISLQMRVTPKLMGLTWDGFPLHYTEKHGWGYLVPGRRDNLVSQEENTGPVCPHRFVMHRDYITKISAIDYLELHSVGYMEEFGSAESLSEENGVRVAKNGWRKKNGVSEVVILLVLFSSSCHYHNGNGPYNDVDIPGCWFFKLPHKDGNDNNVGSPFSKDFLSKMEDGTLRAGRGGTNATRALEINKMISFWRNAHKRISSQMVLQLRKVELPRVVSRHKEFDEAAQYGAILPQVITAGTVTRRAVEPTWLTASNARRDRVGSELKAMVQVPPGYHLVGADVDSQELWIAAVLGEAHFAGMHGCTAFGWMTLQGKKSQGTDLHSRTADTVGISREHAKVFNYGRIYGAGQPFAERLLMQFNHRLSQAEASSKAKQMYALTKGIRRYHLTEEAEWLVNELGIQVEREEDGSVSLQELRRINRVASQSYRRKRWEMVGKRLWAGGTESDMFNKLESIAHSAQPATPVLGCRISRALEPKAVKDEFITSRVNWVVQSSAVDYLHLILVAMKWLCEEHDIDARFCISIHDEVRYLVCSTDRYRAALALQITNLLTRSMFAHALGMQDLPQSVAFFSSVDIDQCLRKEVNMDCATPSNPTGLERRYGLPPGEFCTPPSACFFICL</sequence>
<dbReference type="InterPro" id="IPR043502">
    <property type="entry name" value="DNA/RNA_pol_sf"/>
</dbReference>
<dbReference type="SMART" id="SM00482">
    <property type="entry name" value="POLAc"/>
    <property type="match status" value="1"/>
</dbReference>
<feature type="domain" description="DNA-directed DNA polymerase family A palm" evidence="15">
    <location>
        <begin position="798"/>
        <end position="1072"/>
    </location>
</feature>
<dbReference type="FunFam" id="3.30.420.390:FF:000001">
    <property type="entry name" value="DNA polymerase gamma, catalytic subunit"/>
    <property type="match status" value="1"/>
</dbReference>
<evidence type="ECO:0000313" key="16">
    <source>
        <dbReference type="Ensembl" id="ENSSAUP00010059240.1"/>
    </source>
</evidence>
<dbReference type="GO" id="GO:0006264">
    <property type="term" value="P:mitochondrial DNA replication"/>
    <property type="evidence" value="ECO:0007669"/>
    <property type="project" value="InterPro"/>
</dbReference>
<dbReference type="AlphaFoldDB" id="A0A671Y6V5"/>
<dbReference type="InterPro" id="IPR002297">
    <property type="entry name" value="DNA-dir_DNA_pol_A_mt"/>
</dbReference>
<dbReference type="SUPFAM" id="SSF53098">
    <property type="entry name" value="Ribonuclease H-like"/>
    <property type="match status" value="1"/>
</dbReference>
<evidence type="ECO:0000256" key="7">
    <source>
        <dbReference type="ARBA" id="ARBA00022695"/>
    </source>
</evidence>
<evidence type="ECO:0000256" key="8">
    <source>
        <dbReference type="ARBA" id="ARBA00022705"/>
    </source>
</evidence>
<dbReference type="SUPFAM" id="SSF56672">
    <property type="entry name" value="DNA/RNA polymerases"/>
    <property type="match status" value="1"/>
</dbReference>
<evidence type="ECO:0000256" key="4">
    <source>
        <dbReference type="ARBA" id="ARBA00012417"/>
    </source>
</evidence>
<keyword evidence="13" id="KW-1135">Mitochondrion nucleoid</keyword>
<dbReference type="FunFam" id="3.30.70.370:FF:000002">
    <property type="entry name" value="DNA polymerase gamma, catalytic subunit"/>
    <property type="match status" value="1"/>
</dbReference>
<comment type="similarity">
    <text evidence="3">Belongs to the DNA polymerase type-A family.</text>
</comment>
<dbReference type="Proteomes" id="UP000472265">
    <property type="component" value="Chromosome 8"/>
</dbReference>
<evidence type="ECO:0000259" key="15">
    <source>
        <dbReference type="SMART" id="SM00482"/>
    </source>
</evidence>
<dbReference type="Gene3D" id="1.10.150.20">
    <property type="entry name" value="5' to 3' exonuclease, C-terminal subdomain"/>
    <property type="match status" value="1"/>
</dbReference>
<evidence type="ECO:0000256" key="9">
    <source>
        <dbReference type="ARBA" id="ARBA00022842"/>
    </source>
</evidence>
<reference evidence="16" key="2">
    <citation type="submission" date="2025-08" db="UniProtKB">
        <authorList>
            <consortium name="Ensembl"/>
        </authorList>
    </citation>
    <scope>IDENTIFICATION</scope>
</reference>
<dbReference type="PROSITE" id="PS00447">
    <property type="entry name" value="DNA_POLYMERASE_A"/>
    <property type="match status" value="1"/>
</dbReference>